<dbReference type="EMBL" id="LAZR01067311">
    <property type="protein sequence ID" value="KKK51837.1"/>
    <property type="molecule type" value="Genomic_DNA"/>
</dbReference>
<sequence length="145" mass="15361">MKMVKIKSAGQIDANYKAAIGRVPGAYKAGVMATADWQEKASSNEAEELWKAKIAEAAAANRRQKAISAVSNAEWQGKAASVGSARIGTGMSANADKRTRNFEPYRSAIEGVSLPPRTADPMANVDARVKPIVSALVETKKSIKG</sequence>
<gene>
    <name evidence="1" type="ORF">LCGC14_3110960</name>
</gene>
<name>A0A0F8W534_9ZZZZ</name>
<comment type="caution">
    <text evidence="1">The sequence shown here is derived from an EMBL/GenBank/DDBJ whole genome shotgun (WGS) entry which is preliminary data.</text>
</comment>
<reference evidence="1" key="1">
    <citation type="journal article" date="2015" name="Nature">
        <title>Complex archaea that bridge the gap between prokaryotes and eukaryotes.</title>
        <authorList>
            <person name="Spang A."/>
            <person name="Saw J.H."/>
            <person name="Jorgensen S.L."/>
            <person name="Zaremba-Niedzwiedzka K."/>
            <person name="Martijn J."/>
            <person name="Lind A.E."/>
            <person name="van Eijk R."/>
            <person name="Schleper C."/>
            <person name="Guy L."/>
            <person name="Ettema T.J."/>
        </authorList>
    </citation>
    <scope>NUCLEOTIDE SEQUENCE</scope>
</reference>
<protein>
    <submittedName>
        <fullName evidence="1">Uncharacterized protein</fullName>
    </submittedName>
</protein>
<proteinExistence type="predicted"/>
<accession>A0A0F8W534</accession>
<evidence type="ECO:0000313" key="1">
    <source>
        <dbReference type="EMBL" id="KKK51837.1"/>
    </source>
</evidence>
<dbReference type="AlphaFoldDB" id="A0A0F8W534"/>
<organism evidence="1">
    <name type="scientific">marine sediment metagenome</name>
    <dbReference type="NCBI Taxonomy" id="412755"/>
    <lineage>
        <taxon>unclassified sequences</taxon>
        <taxon>metagenomes</taxon>
        <taxon>ecological metagenomes</taxon>
    </lineage>
</organism>